<sequence length="209" mass="24255">MEEVKIWNYVIKWGISKNSSLPSDPEDWSRENFIALKTALQNYLPHIRYFQMPGKVIINNLQPYQKILEKNPWKDIMKKYMTDEPISSAVLPPRIISKPTLPNRIVEQFSNSINEAHAAEITSWVDMKDNLYSVTNNPYDFKLLLRGSRLVICTDEILGGYNPIGWDKQYDGKYMNCKESFIFTLKNGSIQNSILSHNNCWAGDTRCLK</sequence>
<name>A0A397VBI6_9GLOM</name>
<evidence type="ECO:0008006" key="3">
    <source>
        <dbReference type="Google" id="ProtNLM"/>
    </source>
</evidence>
<gene>
    <name evidence="1" type="ORF">C2G38_2182885</name>
</gene>
<protein>
    <recommendedName>
        <fullName evidence="3">TLDc domain-containing protein</fullName>
    </recommendedName>
</protein>
<evidence type="ECO:0000313" key="2">
    <source>
        <dbReference type="Proteomes" id="UP000266673"/>
    </source>
</evidence>
<accession>A0A397VBI6</accession>
<reference evidence="1 2" key="1">
    <citation type="submission" date="2018-06" db="EMBL/GenBank/DDBJ databases">
        <title>Comparative genomics reveals the genomic features of Rhizophagus irregularis, R. cerebriforme, R. diaphanum and Gigaspora rosea, and their symbiotic lifestyle signature.</title>
        <authorList>
            <person name="Morin E."/>
            <person name="San Clemente H."/>
            <person name="Chen E.C.H."/>
            <person name="De La Providencia I."/>
            <person name="Hainaut M."/>
            <person name="Kuo A."/>
            <person name="Kohler A."/>
            <person name="Murat C."/>
            <person name="Tang N."/>
            <person name="Roy S."/>
            <person name="Loubradou J."/>
            <person name="Henrissat B."/>
            <person name="Grigoriev I.V."/>
            <person name="Corradi N."/>
            <person name="Roux C."/>
            <person name="Martin F.M."/>
        </authorList>
    </citation>
    <scope>NUCLEOTIDE SEQUENCE [LARGE SCALE GENOMIC DNA]</scope>
    <source>
        <strain evidence="1 2">DAOM 194757</strain>
    </source>
</reference>
<organism evidence="1 2">
    <name type="scientific">Gigaspora rosea</name>
    <dbReference type="NCBI Taxonomy" id="44941"/>
    <lineage>
        <taxon>Eukaryota</taxon>
        <taxon>Fungi</taxon>
        <taxon>Fungi incertae sedis</taxon>
        <taxon>Mucoromycota</taxon>
        <taxon>Glomeromycotina</taxon>
        <taxon>Glomeromycetes</taxon>
        <taxon>Diversisporales</taxon>
        <taxon>Gigasporaceae</taxon>
        <taxon>Gigaspora</taxon>
    </lineage>
</organism>
<dbReference type="AlphaFoldDB" id="A0A397VBI6"/>
<dbReference type="Proteomes" id="UP000266673">
    <property type="component" value="Unassembled WGS sequence"/>
</dbReference>
<comment type="caution">
    <text evidence="1">The sequence shown here is derived from an EMBL/GenBank/DDBJ whole genome shotgun (WGS) entry which is preliminary data.</text>
</comment>
<evidence type="ECO:0000313" key="1">
    <source>
        <dbReference type="EMBL" id="RIB19068.1"/>
    </source>
</evidence>
<proteinExistence type="predicted"/>
<keyword evidence="2" id="KW-1185">Reference proteome</keyword>
<dbReference type="EMBL" id="QKWP01000498">
    <property type="protein sequence ID" value="RIB19068.1"/>
    <property type="molecule type" value="Genomic_DNA"/>
</dbReference>